<dbReference type="OrthoDB" id="121932at2759"/>
<accession>A0A2J8ACL1</accession>
<dbReference type="EMBL" id="PGGS01000062">
    <property type="protein sequence ID" value="PNH10246.1"/>
    <property type="molecule type" value="Genomic_DNA"/>
</dbReference>
<gene>
    <name evidence="1" type="ORF">TSOC_003053</name>
</gene>
<proteinExistence type="predicted"/>
<reference evidence="1 2" key="1">
    <citation type="journal article" date="2017" name="Mol. Biol. Evol.">
        <title>The 4-celled Tetrabaena socialis nuclear genome reveals the essential components for genetic control of cell number at the origin of multicellularity in the volvocine lineage.</title>
        <authorList>
            <person name="Featherston J."/>
            <person name="Arakaki Y."/>
            <person name="Hanschen E.R."/>
            <person name="Ferris P.J."/>
            <person name="Michod R.E."/>
            <person name="Olson B.J.S.C."/>
            <person name="Nozaki H."/>
            <person name="Durand P.M."/>
        </authorList>
    </citation>
    <scope>NUCLEOTIDE SEQUENCE [LARGE SCALE GENOMIC DNA]</scope>
    <source>
        <strain evidence="1 2">NIES-571</strain>
    </source>
</reference>
<name>A0A2J8ACL1_9CHLO</name>
<dbReference type="PANTHER" id="PTHR47475:SF2">
    <property type="entry name" value="CHROMOSOME TRANSMISSION FIDELITY PROTEIN 8"/>
    <property type="match status" value="1"/>
</dbReference>
<dbReference type="PANTHER" id="PTHR47475">
    <property type="entry name" value="CHROMOSOME TRANSMISSION FIDELITY PROTEIN 8"/>
    <property type="match status" value="1"/>
</dbReference>
<evidence type="ECO:0000313" key="2">
    <source>
        <dbReference type="Proteomes" id="UP000236333"/>
    </source>
</evidence>
<organism evidence="1 2">
    <name type="scientific">Tetrabaena socialis</name>
    <dbReference type="NCBI Taxonomy" id="47790"/>
    <lineage>
        <taxon>Eukaryota</taxon>
        <taxon>Viridiplantae</taxon>
        <taxon>Chlorophyta</taxon>
        <taxon>core chlorophytes</taxon>
        <taxon>Chlorophyceae</taxon>
        <taxon>CS clade</taxon>
        <taxon>Chlamydomonadales</taxon>
        <taxon>Tetrabaenaceae</taxon>
        <taxon>Tetrabaena</taxon>
    </lineage>
</organism>
<keyword evidence="2" id="KW-1185">Reference proteome</keyword>
<evidence type="ECO:0000313" key="1">
    <source>
        <dbReference type="EMBL" id="PNH10246.1"/>
    </source>
</evidence>
<sequence>MIVPITSADGKATKDYVLVELQGRVESLTGEETKEIGVLLSADQEGKTLQLTIGYHQLEGKRTLLKKPLAILGKSVGAVATGGGTSYEVLGVIRSSYLFKTRPRALISKPGSVPAR</sequence>
<protein>
    <submittedName>
        <fullName evidence="1">Chromosome transmission fidelity protein 8</fullName>
    </submittedName>
</protein>
<dbReference type="AlphaFoldDB" id="A0A2J8ACL1"/>
<comment type="caution">
    <text evidence="1">The sequence shown here is derived from an EMBL/GenBank/DDBJ whole genome shotgun (WGS) entry which is preliminary data.</text>
</comment>
<dbReference type="Proteomes" id="UP000236333">
    <property type="component" value="Unassembled WGS sequence"/>
</dbReference>